<accession>A0A1X7ADZ9</accession>
<dbReference type="AlphaFoldDB" id="A0A1X7ADZ9"/>
<name>A0A1X7ADZ9_9RHOB</name>
<evidence type="ECO:0000313" key="2">
    <source>
        <dbReference type="EMBL" id="SLN77170.1"/>
    </source>
</evidence>
<protein>
    <submittedName>
        <fullName evidence="2">Uncharacterized protein</fullName>
    </submittedName>
</protein>
<reference evidence="3" key="1">
    <citation type="submission" date="2017-03" db="EMBL/GenBank/DDBJ databases">
        <authorList>
            <person name="Rodrigo-Torres L."/>
            <person name="Arahal R.D."/>
            <person name="Lucena T."/>
        </authorList>
    </citation>
    <scope>NUCLEOTIDE SEQUENCE [LARGE SCALE GENOMIC DNA]</scope>
    <source>
        <strain evidence="3">CECT 8370</strain>
    </source>
</reference>
<sequence>MINLIQKRVFQHMYGDINVASFLGWLFPSAVASAATGILVDVVSDLNIYPFQSQGLYKLLVPPCLALIWIVGRTITDPNKVLRLAGNYDFPQPPVVRPLEKILAEIIDGMVQIETVYIQSCSNFFNSTIDLSLKRE</sequence>
<dbReference type="Proteomes" id="UP000194012">
    <property type="component" value="Unassembled WGS sequence"/>
</dbReference>
<dbReference type="EMBL" id="FWFJ01000103">
    <property type="protein sequence ID" value="SLN77170.1"/>
    <property type="molecule type" value="Genomic_DNA"/>
</dbReference>
<gene>
    <name evidence="2" type="ORF">ROG8370_03944</name>
</gene>
<proteinExistence type="predicted"/>
<keyword evidence="1" id="KW-0472">Membrane</keyword>
<evidence type="ECO:0000313" key="3">
    <source>
        <dbReference type="Proteomes" id="UP000194012"/>
    </source>
</evidence>
<keyword evidence="3" id="KW-1185">Reference proteome</keyword>
<organism evidence="2 3">
    <name type="scientific">Roseovarius gaetbuli</name>
    <dbReference type="NCBI Taxonomy" id="1356575"/>
    <lineage>
        <taxon>Bacteria</taxon>
        <taxon>Pseudomonadati</taxon>
        <taxon>Pseudomonadota</taxon>
        <taxon>Alphaproteobacteria</taxon>
        <taxon>Rhodobacterales</taxon>
        <taxon>Roseobacteraceae</taxon>
        <taxon>Roseovarius</taxon>
    </lineage>
</organism>
<evidence type="ECO:0000256" key="1">
    <source>
        <dbReference type="SAM" id="Phobius"/>
    </source>
</evidence>
<feature type="transmembrane region" description="Helical" evidence="1">
    <location>
        <begin position="55"/>
        <end position="72"/>
    </location>
</feature>
<feature type="transmembrane region" description="Helical" evidence="1">
    <location>
        <begin position="22"/>
        <end position="43"/>
    </location>
</feature>
<keyword evidence="1" id="KW-0812">Transmembrane</keyword>
<keyword evidence="1" id="KW-1133">Transmembrane helix</keyword>